<evidence type="ECO:0000256" key="15">
    <source>
        <dbReference type="ARBA" id="ARBA00023128"/>
    </source>
</evidence>
<keyword evidence="14 18" id="KW-0830">Ubiquinone</keyword>
<dbReference type="InterPro" id="IPR003917">
    <property type="entry name" value="NADH_UbQ_OxRdtase_chain2"/>
</dbReference>
<evidence type="ECO:0000256" key="14">
    <source>
        <dbReference type="ARBA" id="ARBA00023075"/>
    </source>
</evidence>
<feature type="transmembrane region" description="Helical" evidence="18">
    <location>
        <begin position="31"/>
        <end position="48"/>
    </location>
</feature>
<dbReference type="EC" id="7.1.1.2" evidence="4 18"/>
<dbReference type="PANTHER" id="PTHR46552:SF1">
    <property type="entry name" value="NADH-UBIQUINONE OXIDOREDUCTASE CHAIN 2"/>
    <property type="match status" value="1"/>
</dbReference>
<geneLocation type="mitochondrion" evidence="20"/>
<evidence type="ECO:0000256" key="17">
    <source>
        <dbReference type="ARBA" id="ARBA00049551"/>
    </source>
</evidence>
<keyword evidence="11 18" id="KW-0249">Electron transport</keyword>
<evidence type="ECO:0000256" key="10">
    <source>
        <dbReference type="ARBA" id="ARBA00022967"/>
    </source>
</evidence>
<feature type="transmembrane region" description="Helical" evidence="18">
    <location>
        <begin position="86"/>
        <end position="107"/>
    </location>
</feature>
<organism evidence="20">
    <name type="scientific">Virgulibracon endoxylaphagus</name>
    <dbReference type="NCBI Taxonomy" id="2933211"/>
    <lineage>
        <taxon>Eukaryota</taxon>
        <taxon>Metazoa</taxon>
        <taxon>Ecdysozoa</taxon>
        <taxon>Arthropoda</taxon>
        <taxon>Hexapoda</taxon>
        <taxon>Insecta</taxon>
        <taxon>Pterygota</taxon>
        <taxon>Neoptera</taxon>
        <taxon>Endopterygota</taxon>
        <taxon>Hymenoptera</taxon>
        <taxon>Apocrita</taxon>
        <taxon>Ichneumonoidea</taxon>
        <taxon>Braconidae</taxon>
        <taxon>Braconinae</taxon>
        <taxon>Virgulibracon</taxon>
    </lineage>
</organism>
<keyword evidence="10 18" id="KW-1278">Translocase</keyword>
<dbReference type="GO" id="GO:0008137">
    <property type="term" value="F:NADH dehydrogenase (ubiquinone) activity"/>
    <property type="evidence" value="ECO:0007669"/>
    <property type="project" value="UniProtKB-EC"/>
</dbReference>
<evidence type="ECO:0000256" key="8">
    <source>
        <dbReference type="ARBA" id="ARBA00022692"/>
    </source>
</evidence>
<keyword evidence="6" id="KW-0813">Transport</keyword>
<dbReference type="Pfam" id="PF00361">
    <property type="entry name" value="Proton_antipo_M"/>
    <property type="match status" value="1"/>
</dbReference>
<evidence type="ECO:0000259" key="19">
    <source>
        <dbReference type="Pfam" id="PF00361"/>
    </source>
</evidence>
<evidence type="ECO:0000256" key="11">
    <source>
        <dbReference type="ARBA" id="ARBA00022982"/>
    </source>
</evidence>
<evidence type="ECO:0000256" key="16">
    <source>
        <dbReference type="ARBA" id="ARBA00023136"/>
    </source>
</evidence>
<dbReference type="AlphaFoldDB" id="A0A8T9JGB9"/>
<dbReference type="PRINTS" id="PR01436">
    <property type="entry name" value="NADHDHGNASE2"/>
</dbReference>
<evidence type="ECO:0000256" key="3">
    <source>
        <dbReference type="ARBA" id="ARBA00007012"/>
    </source>
</evidence>
<dbReference type="GeneID" id="71882533"/>
<dbReference type="EMBL" id="OK585072">
    <property type="protein sequence ID" value="UOK09624.1"/>
    <property type="molecule type" value="Genomic_DNA"/>
</dbReference>
<evidence type="ECO:0000256" key="1">
    <source>
        <dbReference type="ARBA" id="ARBA00003257"/>
    </source>
</evidence>
<feature type="transmembrane region" description="Helical" evidence="18">
    <location>
        <begin position="231"/>
        <end position="253"/>
    </location>
</feature>
<dbReference type="RefSeq" id="YP_010350244.1">
    <property type="nucleotide sequence ID" value="NC_062620.1"/>
</dbReference>
<keyword evidence="9 18" id="KW-0999">Mitochondrion inner membrane</keyword>
<keyword evidence="15 18" id="KW-0496">Mitochondrion</keyword>
<feature type="transmembrane region" description="Helical" evidence="18">
    <location>
        <begin position="60"/>
        <end position="80"/>
    </location>
</feature>
<feature type="transmembrane region" description="Helical" evidence="18">
    <location>
        <begin position="265"/>
        <end position="289"/>
    </location>
</feature>
<comment type="catalytic activity">
    <reaction evidence="17 18">
        <text>a ubiquinone + NADH + 5 H(+)(in) = a ubiquinol + NAD(+) + 4 H(+)(out)</text>
        <dbReference type="Rhea" id="RHEA:29091"/>
        <dbReference type="Rhea" id="RHEA-COMP:9565"/>
        <dbReference type="Rhea" id="RHEA-COMP:9566"/>
        <dbReference type="ChEBI" id="CHEBI:15378"/>
        <dbReference type="ChEBI" id="CHEBI:16389"/>
        <dbReference type="ChEBI" id="CHEBI:17976"/>
        <dbReference type="ChEBI" id="CHEBI:57540"/>
        <dbReference type="ChEBI" id="CHEBI:57945"/>
        <dbReference type="EC" id="7.1.1.2"/>
    </reaction>
</comment>
<evidence type="ECO:0000256" key="4">
    <source>
        <dbReference type="ARBA" id="ARBA00012944"/>
    </source>
</evidence>
<comment type="subcellular location">
    <subcellularLocation>
        <location evidence="2 18">Mitochondrion inner membrane</location>
        <topology evidence="2 18">Multi-pass membrane protein</topology>
    </subcellularLocation>
</comment>
<keyword evidence="13 18" id="KW-0520">NAD</keyword>
<keyword evidence="12 18" id="KW-1133">Transmembrane helix</keyword>
<evidence type="ECO:0000256" key="9">
    <source>
        <dbReference type="ARBA" id="ARBA00022792"/>
    </source>
</evidence>
<evidence type="ECO:0000313" key="20">
    <source>
        <dbReference type="EMBL" id="UOK09624.1"/>
    </source>
</evidence>
<comment type="function">
    <text evidence="1">Core subunit of the mitochondrial membrane respiratory chain NADH dehydrogenase (Complex I) that is believed to belong to the minimal assembly required for catalysis. Complex I functions in the transfer of electrons from NADH to the respiratory chain. The immediate electron acceptor for the enzyme is believed to be ubiquinone.</text>
</comment>
<dbReference type="PANTHER" id="PTHR46552">
    <property type="entry name" value="NADH-UBIQUINONE OXIDOREDUCTASE CHAIN 2"/>
    <property type="match status" value="1"/>
</dbReference>
<feature type="transmembrane region" description="Helical" evidence="18">
    <location>
        <begin position="191"/>
        <end position="211"/>
    </location>
</feature>
<name>A0A8T9JGB9_9HYME</name>
<sequence>MIFLKKYNLFYFWLYLMTPIFMMYLNNYFSIWIFMELNLVLFITLLIINSKFLGDKIMKYYFINSLSSMVFLFFMNLMLINKNWNFILIMNLMILIKLGMFPFHLWFIDMMIYLNWTMCFFLMTWQKIIPLLLIMYMYNLKLIIMVSILGGLFSSMMIFNQIFLKKLLAYSSINHLSWMLISLILGSKIWLIYFFSYMIINYSITYIFKILEMNEFSSLYIYKMNYFKNFLFLLMLSLGGIPPLFGFLMKLIFSFEIMMLNNFFLLMLMFFYSLIFLFNYLNLNLNFFLMYSYNLNFKKMIFLKKLNFNFFNMMILLSTMNLFFMAFWIL</sequence>
<dbReference type="InterPro" id="IPR050175">
    <property type="entry name" value="Complex_I_Subunit_2"/>
</dbReference>
<evidence type="ECO:0000256" key="7">
    <source>
        <dbReference type="ARBA" id="ARBA00022660"/>
    </source>
</evidence>
<evidence type="ECO:0000256" key="18">
    <source>
        <dbReference type="RuleBase" id="RU003403"/>
    </source>
</evidence>
<dbReference type="InterPro" id="IPR001750">
    <property type="entry name" value="ND/Mrp_TM"/>
</dbReference>
<accession>A0A8T9JGB9</accession>
<feature type="transmembrane region" description="Helical" evidence="18">
    <location>
        <begin position="310"/>
        <end position="329"/>
    </location>
</feature>
<dbReference type="GO" id="GO:0005743">
    <property type="term" value="C:mitochondrial inner membrane"/>
    <property type="evidence" value="ECO:0007669"/>
    <property type="project" value="UniProtKB-SubCell"/>
</dbReference>
<feature type="domain" description="NADH:quinone oxidoreductase/Mrp antiporter transmembrane" evidence="19">
    <location>
        <begin position="84"/>
        <end position="275"/>
    </location>
</feature>
<keyword evidence="8 18" id="KW-0812">Transmembrane</keyword>
<keyword evidence="7 18" id="KW-0679">Respiratory chain</keyword>
<comment type="similarity">
    <text evidence="3 18">Belongs to the complex I subunit 2 family.</text>
</comment>
<evidence type="ECO:0000256" key="12">
    <source>
        <dbReference type="ARBA" id="ARBA00022989"/>
    </source>
</evidence>
<feature type="transmembrane region" description="Helical" evidence="18">
    <location>
        <begin position="7"/>
        <end position="25"/>
    </location>
</feature>
<reference evidence="20" key="1">
    <citation type="submission" date="2021-10" db="EMBL/GenBank/DDBJ databases">
        <title>Life History of the Giant Wood Moth Parasitoid Wasp (Virgulibracon endoxylaphagus).</title>
        <authorList>
            <person name="Thurman J.H."/>
        </authorList>
    </citation>
    <scope>NUCLEOTIDE SEQUENCE</scope>
</reference>
<keyword evidence="16 18" id="KW-0472">Membrane</keyword>
<comment type="function">
    <text evidence="18">Core subunit of the mitochondrial membrane respiratory chain NADH dehydrogenase (Complex I) which catalyzes electron transfer from NADH through the respiratory chain, using ubiquinone as an electron acceptor. Essential for the catalytic activity and assembly of complex I.</text>
</comment>
<gene>
    <name evidence="20" type="primary">ND2</name>
</gene>
<evidence type="ECO:0000256" key="5">
    <source>
        <dbReference type="ARBA" id="ARBA00021008"/>
    </source>
</evidence>
<protein>
    <recommendedName>
        <fullName evidence="5 18">NADH-ubiquinone oxidoreductase chain 2</fullName>
        <ecNumber evidence="4 18">7.1.1.2</ecNumber>
    </recommendedName>
</protein>
<dbReference type="GO" id="GO:0006120">
    <property type="term" value="P:mitochondrial electron transport, NADH to ubiquinone"/>
    <property type="evidence" value="ECO:0007669"/>
    <property type="project" value="InterPro"/>
</dbReference>
<proteinExistence type="inferred from homology"/>
<evidence type="ECO:0000256" key="6">
    <source>
        <dbReference type="ARBA" id="ARBA00022448"/>
    </source>
</evidence>
<evidence type="ECO:0000256" key="2">
    <source>
        <dbReference type="ARBA" id="ARBA00004448"/>
    </source>
</evidence>
<evidence type="ECO:0000256" key="13">
    <source>
        <dbReference type="ARBA" id="ARBA00023027"/>
    </source>
</evidence>
<dbReference type="CTD" id="4536"/>